<evidence type="ECO:0000256" key="4">
    <source>
        <dbReference type="ARBA" id="ARBA00022827"/>
    </source>
</evidence>
<dbReference type="InterPro" id="IPR023753">
    <property type="entry name" value="FAD/NAD-binding_dom"/>
</dbReference>
<dbReference type="SUPFAM" id="SSF52821">
    <property type="entry name" value="Rhodanese/Cell cycle control phosphatase"/>
    <property type="match status" value="1"/>
</dbReference>
<comment type="cofactor">
    <cofactor evidence="1">
        <name>FAD</name>
        <dbReference type="ChEBI" id="CHEBI:57692"/>
    </cofactor>
</comment>
<dbReference type="CDD" id="cd00158">
    <property type="entry name" value="RHOD"/>
    <property type="match status" value="1"/>
</dbReference>
<keyword evidence="4" id="KW-0274">FAD</keyword>
<dbReference type="InterPro" id="IPR036873">
    <property type="entry name" value="Rhodanese-like_dom_sf"/>
</dbReference>
<dbReference type="PANTHER" id="PTHR43429">
    <property type="entry name" value="PYRIDINE NUCLEOTIDE-DISULFIDE OXIDOREDUCTASE DOMAIN-CONTAINING"/>
    <property type="match status" value="1"/>
</dbReference>
<keyword evidence="5" id="KW-0558">Oxidation</keyword>
<dbReference type="EMBL" id="CP019609">
    <property type="protein sequence ID" value="AQP52802.1"/>
    <property type="molecule type" value="Genomic_DNA"/>
</dbReference>
<protein>
    <submittedName>
        <fullName evidence="6">Pyridine nucleotide-disulfide oxidoreductase</fullName>
    </submittedName>
</protein>
<dbReference type="RefSeq" id="WP_077274907.1">
    <property type="nucleotide sequence ID" value="NZ_CP019609.1"/>
</dbReference>
<dbReference type="KEGG" id="vpi:BW732_00265"/>
<dbReference type="SMART" id="SM00450">
    <property type="entry name" value="RHOD"/>
    <property type="match status" value="1"/>
</dbReference>
<evidence type="ECO:0000313" key="6">
    <source>
        <dbReference type="EMBL" id="AQP52802.1"/>
    </source>
</evidence>
<evidence type="ECO:0000256" key="3">
    <source>
        <dbReference type="ARBA" id="ARBA00022630"/>
    </source>
</evidence>
<name>A0A1Q2D370_9ENTE</name>
<organism evidence="6 7">
    <name type="scientific">Vagococcus penaei</name>
    <dbReference type="NCBI Taxonomy" id="633807"/>
    <lineage>
        <taxon>Bacteria</taxon>
        <taxon>Bacillati</taxon>
        <taxon>Bacillota</taxon>
        <taxon>Bacilli</taxon>
        <taxon>Lactobacillales</taxon>
        <taxon>Enterococcaceae</taxon>
        <taxon>Vagococcus</taxon>
    </lineage>
</organism>
<dbReference type="InterPro" id="IPR004099">
    <property type="entry name" value="Pyr_nucl-diS_OxRdtase_dimer"/>
</dbReference>
<comment type="similarity">
    <text evidence="2">Belongs to the class-III pyridine nucleotide-disulfide oxidoreductase family.</text>
</comment>
<keyword evidence="7" id="KW-1185">Reference proteome</keyword>
<evidence type="ECO:0000256" key="1">
    <source>
        <dbReference type="ARBA" id="ARBA00001974"/>
    </source>
</evidence>
<dbReference type="PRINTS" id="PR00411">
    <property type="entry name" value="PNDRDTASEI"/>
</dbReference>
<dbReference type="InterPro" id="IPR016156">
    <property type="entry name" value="FAD/NAD-linked_Rdtase_dimer_sf"/>
</dbReference>
<dbReference type="GO" id="GO:0016491">
    <property type="term" value="F:oxidoreductase activity"/>
    <property type="evidence" value="ECO:0007669"/>
    <property type="project" value="InterPro"/>
</dbReference>
<dbReference type="STRING" id="633807.BW732_00265"/>
<dbReference type="AlphaFoldDB" id="A0A1Q2D370"/>
<accession>A0A1Q2D370</accession>
<dbReference type="PROSITE" id="PS50206">
    <property type="entry name" value="RHODANESE_3"/>
    <property type="match status" value="1"/>
</dbReference>
<proteinExistence type="inferred from homology"/>
<dbReference type="OrthoDB" id="9800872at2"/>
<dbReference type="Gene3D" id="3.40.250.10">
    <property type="entry name" value="Rhodanese-like domain"/>
    <property type="match status" value="1"/>
</dbReference>
<reference evidence="6 7" key="1">
    <citation type="journal article" date="2010" name="Int. J. Syst. Evol. Microbiol.">
        <title>Vagococcus penaei sp. nov., isolated from spoilage microbiota of cooked shrimp (Penaeus vannamei).</title>
        <authorList>
            <person name="Jaffres E."/>
            <person name="Prevost H."/>
            <person name="Rossero A."/>
            <person name="Joffraud J.J."/>
            <person name="Dousset X."/>
        </authorList>
    </citation>
    <scope>NUCLEOTIDE SEQUENCE [LARGE SCALE GENOMIC DNA]</scope>
    <source>
        <strain evidence="6 7">CD276</strain>
    </source>
</reference>
<evidence type="ECO:0000313" key="7">
    <source>
        <dbReference type="Proteomes" id="UP000188246"/>
    </source>
</evidence>
<dbReference type="Pfam" id="PF07992">
    <property type="entry name" value="Pyr_redox_2"/>
    <property type="match status" value="1"/>
</dbReference>
<dbReference type="InterPro" id="IPR001763">
    <property type="entry name" value="Rhodanese-like_dom"/>
</dbReference>
<dbReference type="InterPro" id="IPR036188">
    <property type="entry name" value="FAD/NAD-bd_sf"/>
</dbReference>
<dbReference type="Gene3D" id="3.50.50.60">
    <property type="entry name" value="FAD/NAD(P)-binding domain"/>
    <property type="match status" value="2"/>
</dbReference>
<evidence type="ECO:0000256" key="2">
    <source>
        <dbReference type="ARBA" id="ARBA00009130"/>
    </source>
</evidence>
<dbReference type="SUPFAM" id="SSF55424">
    <property type="entry name" value="FAD/NAD-linked reductases, dimerisation (C-terminal) domain"/>
    <property type="match status" value="1"/>
</dbReference>
<keyword evidence="3" id="KW-0285">Flavoprotein</keyword>
<dbReference type="PRINTS" id="PR00368">
    <property type="entry name" value="FADPNR"/>
</dbReference>
<gene>
    <name evidence="6" type="ORF">BW732_00265</name>
</gene>
<dbReference type="InterPro" id="IPR050260">
    <property type="entry name" value="FAD-bd_OxRdtase"/>
</dbReference>
<dbReference type="SUPFAM" id="SSF51905">
    <property type="entry name" value="FAD/NAD(P)-binding domain"/>
    <property type="match status" value="1"/>
</dbReference>
<dbReference type="Pfam" id="PF02852">
    <property type="entry name" value="Pyr_redox_dim"/>
    <property type="match status" value="1"/>
</dbReference>
<sequence length="567" mass="62332">MSKRVLIVGGVAGGASTAARVRRIDEFAEIVMFERGPHVSFSNCALPFHLSGIVEEADNLVLMSPEVFHKQYNIDARVNHEVIQINPKQQTILVKNTLTGEEFSEHYDELVLSPGANPILPNSIKGIGSDHVFTVRNVSDIDKIKKYLDHHNIQDVVVVGAGFIGIEVAENLKLDGKNVTIIEAASQVMQPFDNDFAQILHKEIIDQGIELILEDAVQEIYSNKVILASGREVQTKAVIMAIGVTPETRLAKEAGLDIGITGGIKVNQHYVTSEEHIYAVGDAIEVTHFITRKPTRLTLAGPAQRQARAAADHMYGKAHRNTGVIGSSVIQCFDLNAASTGLTERDCKREGIAYQTAYVIPKDKVGLMPNARPLFFKLIFADPSGDILGAQAIGEGNVDKRIDVIATMIMNHANLEDLKELELSYSPMFGTAKDVVNMAALVGLNVLNGEYKQVPVTEIRSLVESGACIIDAREPGEFAEGHIKGAVNIPFSEFRERLDEIPTDQPVYVHCLSSQRSYNMVKALNMRGFYNAVNLQGSFLGLCVYEYFTDQITGREPIVTAYRFDLL</sequence>
<dbReference type="Proteomes" id="UP000188246">
    <property type="component" value="Chromosome"/>
</dbReference>
<dbReference type="Pfam" id="PF00581">
    <property type="entry name" value="Rhodanese"/>
    <property type="match status" value="1"/>
</dbReference>
<evidence type="ECO:0000256" key="5">
    <source>
        <dbReference type="ARBA" id="ARBA00023097"/>
    </source>
</evidence>